<dbReference type="RefSeq" id="WP_268901286.1">
    <property type="nucleotide sequence ID" value="NZ_JAKNQT010000001.1"/>
</dbReference>
<keyword evidence="2" id="KW-1185">Reference proteome</keyword>
<evidence type="ECO:0000313" key="2">
    <source>
        <dbReference type="Proteomes" id="UP001321125"/>
    </source>
</evidence>
<proteinExistence type="predicted"/>
<sequence length="550" mass="61102">MTVSFVRQLGAESGVQLNPLVDNSEIPTTGNEDQIFATAMRASRGRIDRAFKVNRSNVRQRLGPGQSMRDNELNEAYVHVREALDNGAYEAVVARLHSDAAVLSWIVVKEEVDGDPAEPTGGFTFEVSETEPETDFLMAIKHLECFNDGVMVEFRADEKREGGTNVANDVITLRLLEPNGEKLIEVTGSLDRDAMDDNGNSYYLPTVIEARTDRMEVMTGANATIDPDSDAYGYDSMYREKWSTSDVLDYFDEGGTAYEVENYIAAREKLYGTQQGYAYIASCGSEAPGLIAELASLSFDTNRQLRIDVPGDLDVEGAIAFVEQMNLGSMPEAHLLHAFWAPLRSIDPTGINGKRHFGTATLNIAMACGRNARVNAKGFAPKNYPIAGREWPVSRQGIVQTYSPNNQELNALARAKINPVIFENYSGGGRYVFRDSLTSALVDSSLKKLIAVSDMSTSIDDAVTRFGKDILQLPMSVAIKKMRDFLTTHFEQAQASDWLVPSDDPAMNGAAWRFEVQPNEQRPYELMDVRYWLRYDGTTRQIHVTQTLSR</sequence>
<reference evidence="1 2" key="1">
    <citation type="submission" date="2022-02" db="EMBL/GenBank/DDBJ databases">
        <title>Study of halophilic communities from a Mexican lake.</title>
        <authorList>
            <person name="Hernandez-Soto L.M."/>
            <person name="Martinez-Abarca F."/>
            <person name="Ramirez-Saad H.C."/>
            <person name="Aguirre-Garrido J.F."/>
        </authorList>
    </citation>
    <scope>NUCLEOTIDE SEQUENCE [LARGE SCALE GENOMIC DNA]</scope>
    <source>
        <strain evidence="1 2">Hjan13</strain>
    </source>
</reference>
<protein>
    <submittedName>
        <fullName evidence="1">Uncharacterized protein</fullName>
    </submittedName>
</protein>
<gene>
    <name evidence="1" type="ORF">L0635_05080</name>
</gene>
<evidence type="ECO:0000313" key="1">
    <source>
        <dbReference type="EMBL" id="MCZ0926455.1"/>
    </source>
</evidence>
<accession>A0ABT4IS11</accession>
<dbReference type="EMBL" id="JAKNQU010000002">
    <property type="protein sequence ID" value="MCZ0926455.1"/>
    <property type="molecule type" value="Genomic_DNA"/>
</dbReference>
<organism evidence="1 2">
    <name type="scientific">Vreelandella janggokensis</name>
    <dbReference type="NCBI Taxonomy" id="370767"/>
    <lineage>
        <taxon>Bacteria</taxon>
        <taxon>Pseudomonadati</taxon>
        <taxon>Pseudomonadota</taxon>
        <taxon>Gammaproteobacteria</taxon>
        <taxon>Oceanospirillales</taxon>
        <taxon>Halomonadaceae</taxon>
        <taxon>Vreelandella</taxon>
    </lineage>
</organism>
<dbReference type="Proteomes" id="UP001321125">
    <property type="component" value="Unassembled WGS sequence"/>
</dbReference>
<comment type="caution">
    <text evidence="1">The sequence shown here is derived from an EMBL/GenBank/DDBJ whole genome shotgun (WGS) entry which is preliminary data.</text>
</comment>
<name>A0ABT4IS11_9GAMM</name>